<dbReference type="FunFam" id="3.30.70.330:FF:000250">
    <property type="entry name" value="RNA-binding (RRM/RBD/RNP motifs) family protein"/>
    <property type="match status" value="1"/>
</dbReference>
<dbReference type="SMART" id="SM00360">
    <property type="entry name" value="RRM"/>
    <property type="match status" value="1"/>
</dbReference>
<dbReference type="Proteomes" id="UP000504607">
    <property type="component" value="Chromosome 8"/>
</dbReference>
<dbReference type="InParanoid" id="A0A6I9RIY9"/>
<sequence length="288" mass="30635">MAFHRPGPGSASGSASSSSSGLHFLKSPFGDTTYTKVFVGGLAWETKSETLRRHFEQFGEILEAVVITDKNTGRSKGYGFVTFRDPESARRACADPSPVIDGRRANCNLASLGRPQPVPTFARPRSVGPYLGGVPATRGTYVGSSAHHQPIPFGYHHGYSYPPYAYTTYGSEYIYPQNVYSPYMGQQYVQIYGVPGAVNTAVYPFGQLGQPIPGGHGYTAIQGHTMPGHHFVQFSGPNVNGVTSAPRPTIQAPYPAGVAAPIPAPPHLLVPAYSPQFMPGSGSGQTAS</sequence>
<feature type="domain" description="RRM" evidence="3">
    <location>
        <begin position="35"/>
        <end position="112"/>
    </location>
</feature>
<dbReference type="RefSeq" id="XP_010927301.1">
    <property type="nucleotide sequence ID" value="XM_010928999.3"/>
</dbReference>
<dbReference type="AlphaFoldDB" id="A0A6I9RIY9"/>
<dbReference type="InterPro" id="IPR035979">
    <property type="entry name" value="RBD_domain_sf"/>
</dbReference>
<dbReference type="FunCoup" id="A0A6I9RIY9">
    <property type="interactions" value="656"/>
</dbReference>
<dbReference type="PROSITE" id="PS50102">
    <property type="entry name" value="RRM"/>
    <property type="match status" value="1"/>
</dbReference>
<proteinExistence type="predicted"/>
<keyword evidence="1 2" id="KW-0694">RNA-binding</keyword>
<evidence type="ECO:0000313" key="5">
    <source>
        <dbReference type="RefSeq" id="XP_010927301.1"/>
    </source>
</evidence>
<reference evidence="5" key="1">
    <citation type="submission" date="2025-08" db="UniProtKB">
        <authorList>
            <consortium name="RefSeq"/>
        </authorList>
    </citation>
    <scope>IDENTIFICATION</scope>
</reference>
<dbReference type="PANTHER" id="PTHR11176">
    <property type="entry name" value="BOULE-RELATED"/>
    <property type="match status" value="1"/>
</dbReference>
<dbReference type="CDD" id="cd12384">
    <property type="entry name" value="RRM_RBM24_RBM38_like"/>
    <property type="match status" value="1"/>
</dbReference>
<dbReference type="GO" id="GO:0003723">
    <property type="term" value="F:RNA binding"/>
    <property type="evidence" value="ECO:0007669"/>
    <property type="project" value="UniProtKB-UniRule"/>
</dbReference>
<evidence type="ECO:0000259" key="3">
    <source>
        <dbReference type="PROSITE" id="PS50102"/>
    </source>
</evidence>
<evidence type="ECO:0000256" key="2">
    <source>
        <dbReference type="PROSITE-ProRule" id="PRU00176"/>
    </source>
</evidence>
<keyword evidence="4" id="KW-1185">Reference proteome</keyword>
<gene>
    <name evidence="5" type="primary">LOC105049378</name>
</gene>
<dbReference type="Pfam" id="PF00076">
    <property type="entry name" value="RRM_1"/>
    <property type="match status" value="1"/>
</dbReference>
<dbReference type="SUPFAM" id="SSF54928">
    <property type="entry name" value="RNA-binding domain, RBD"/>
    <property type="match status" value="1"/>
</dbReference>
<organism evidence="4 5">
    <name type="scientific">Elaeis guineensis var. tenera</name>
    <name type="common">Oil palm</name>
    <dbReference type="NCBI Taxonomy" id="51953"/>
    <lineage>
        <taxon>Eukaryota</taxon>
        <taxon>Viridiplantae</taxon>
        <taxon>Streptophyta</taxon>
        <taxon>Embryophyta</taxon>
        <taxon>Tracheophyta</taxon>
        <taxon>Spermatophyta</taxon>
        <taxon>Magnoliopsida</taxon>
        <taxon>Liliopsida</taxon>
        <taxon>Arecaceae</taxon>
        <taxon>Arecoideae</taxon>
        <taxon>Cocoseae</taxon>
        <taxon>Elaeidinae</taxon>
        <taxon>Elaeis</taxon>
    </lineage>
</organism>
<name>A0A6I9RIY9_ELAGV</name>
<dbReference type="InterPro" id="IPR012677">
    <property type="entry name" value="Nucleotide-bd_a/b_plait_sf"/>
</dbReference>
<evidence type="ECO:0000313" key="4">
    <source>
        <dbReference type="Proteomes" id="UP000504607"/>
    </source>
</evidence>
<dbReference type="Gene3D" id="3.30.70.330">
    <property type="match status" value="1"/>
</dbReference>
<dbReference type="OrthoDB" id="439808at2759"/>
<accession>A0A6I9RIY9</accession>
<protein>
    <submittedName>
        <fullName evidence="5">RNA-binding protein 38</fullName>
    </submittedName>
</protein>
<evidence type="ECO:0000256" key="1">
    <source>
        <dbReference type="ARBA" id="ARBA00022884"/>
    </source>
</evidence>
<dbReference type="PANTHER" id="PTHR11176:SF57">
    <property type="entry name" value="PROTEIN BOULE"/>
    <property type="match status" value="1"/>
</dbReference>
<dbReference type="InterPro" id="IPR000504">
    <property type="entry name" value="RRM_dom"/>
</dbReference>